<organism evidence="12 13">
    <name type="scientific">Malassezia globosa (strain ATCC MYA-4612 / CBS 7966)</name>
    <name type="common">Dandruff-associated fungus</name>
    <dbReference type="NCBI Taxonomy" id="425265"/>
    <lineage>
        <taxon>Eukaryota</taxon>
        <taxon>Fungi</taxon>
        <taxon>Dikarya</taxon>
        <taxon>Basidiomycota</taxon>
        <taxon>Ustilaginomycotina</taxon>
        <taxon>Malasseziomycetes</taxon>
        <taxon>Malasseziales</taxon>
        <taxon>Malasseziaceae</taxon>
        <taxon>Malassezia</taxon>
    </lineage>
</organism>
<accession>A8PSU3</accession>
<dbReference type="EMBL" id="AAYY01000001">
    <property type="protein sequence ID" value="EDP45328.1"/>
    <property type="molecule type" value="Genomic_DNA"/>
</dbReference>
<evidence type="ECO:0000256" key="9">
    <source>
        <dbReference type="ARBA" id="ARBA00023136"/>
    </source>
</evidence>
<dbReference type="PANTHER" id="PTHR22936">
    <property type="entry name" value="RHOMBOID-RELATED"/>
    <property type="match status" value="1"/>
</dbReference>
<feature type="transmembrane region" description="Helical" evidence="10">
    <location>
        <begin position="101"/>
        <end position="121"/>
    </location>
</feature>
<dbReference type="Gene3D" id="1.20.1540.10">
    <property type="entry name" value="Rhomboid-like"/>
    <property type="match status" value="1"/>
</dbReference>
<feature type="transmembrane region" description="Helical" evidence="10">
    <location>
        <begin position="133"/>
        <end position="152"/>
    </location>
</feature>
<keyword evidence="9 10" id="KW-0472">Membrane</keyword>
<comment type="caution">
    <text evidence="10">Lacks conserved residue(s) required for the propagation of feature annotation.</text>
</comment>
<dbReference type="VEuPathDB" id="FungiDB:MGL_0317"/>
<evidence type="ECO:0000256" key="6">
    <source>
        <dbReference type="ARBA" id="ARBA00022801"/>
    </source>
</evidence>
<keyword evidence="6 10" id="KW-0378">Hydrolase</keyword>
<feature type="domain" description="Peptidase S54 rhomboid" evidence="11">
    <location>
        <begin position="66"/>
        <end position="203"/>
    </location>
</feature>
<dbReference type="InterPro" id="IPR035952">
    <property type="entry name" value="Rhomboid-like_sf"/>
</dbReference>
<keyword evidence="8 10" id="KW-1133">Transmembrane helix</keyword>
<keyword evidence="13" id="KW-1185">Reference proteome</keyword>
<dbReference type="Pfam" id="PF01694">
    <property type="entry name" value="Rhomboid"/>
    <property type="match status" value="1"/>
</dbReference>
<dbReference type="Proteomes" id="UP000008837">
    <property type="component" value="Unassembled WGS sequence"/>
</dbReference>
<dbReference type="EC" id="3.4.21.105" evidence="10"/>
<dbReference type="AlphaFoldDB" id="A8PSU3"/>
<evidence type="ECO:0000313" key="12">
    <source>
        <dbReference type="EMBL" id="EDP45328.1"/>
    </source>
</evidence>
<dbReference type="GO" id="GO:0016020">
    <property type="term" value="C:membrane"/>
    <property type="evidence" value="ECO:0007669"/>
    <property type="project" value="UniProtKB-SubCell"/>
</dbReference>
<comment type="catalytic activity">
    <reaction evidence="1 10">
        <text>Cleaves type-1 transmembrane domains using a catalytic dyad composed of serine and histidine that are contributed by different transmembrane domains.</text>
        <dbReference type="EC" id="3.4.21.105"/>
    </reaction>
</comment>
<dbReference type="InParanoid" id="A8PSU3"/>
<gene>
    <name evidence="12" type="ORF">MGL_0317</name>
</gene>
<keyword evidence="4 10" id="KW-0645">Protease</keyword>
<evidence type="ECO:0000256" key="3">
    <source>
        <dbReference type="ARBA" id="ARBA00009045"/>
    </source>
</evidence>
<feature type="transmembrane region" description="Helical" evidence="10">
    <location>
        <begin position="164"/>
        <end position="183"/>
    </location>
</feature>
<evidence type="ECO:0000313" key="13">
    <source>
        <dbReference type="Proteomes" id="UP000008837"/>
    </source>
</evidence>
<feature type="transmembrane region" description="Helical" evidence="10">
    <location>
        <begin position="189"/>
        <end position="206"/>
    </location>
</feature>
<dbReference type="RefSeq" id="XP_001732542.1">
    <property type="nucleotide sequence ID" value="XM_001732490.1"/>
</dbReference>
<protein>
    <recommendedName>
        <fullName evidence="10">Rhomboid-type serine protease</fullName>
        <ecNumber evidence="10">3.4.21.105</ecNumber>
    </recommendedName>
</protein>
<evidence type="ECO:0000256" key="8">
    <source>
        <dbReference type="ARBA" id="ARBA00022989"/>
    </source>
</evidence>
<keyword evidence="5 10" id="KW-0812">Transmembrane</keyword>
<feature type="transmembrane region" description="Helical" evidence="10">
    <location>
        <begin position="71"/>
        <end position="94"/>
    </location>
</feature>
<dbReference type="PANTHER" id="PTHR22936:SF69">
    <property type="entry name" value="RHOMBOID-LIKE PROTEIN"/>
    <property type="match status" value="1"/>
</dbReference>
<sequence length="326" mass="36091">MLGPPAEFLISFGARFVPCMRSVPGLPPTNMIPCLKESTSSQQKFMKDQMCSLAHICGLDDPKNPDQGYRFVSAIFVHAGIVHILFNLIVLLTLCCQIEKLIGTIAYAIVFMAGGIGGNLLGGNFGLIGQPALGASGAVYTCISFEMIDLIYNWKYEIKPKTRLTVSIIFAVLGLALGLLPGLDNFSHIGGFCVGILGGMVFAPSIHSTKTHMFINWLCRLIGMGLLIAFIVALVLNFYRNDDPATACKWCRYLSCLPMFDACRGYGTYYELGTYAYSHLRYINYDFRWRFYNELATKKRLPSSHYLSTSPFLSPLFCDLLGILSV</sequence>
<dbReference type="KEGG" id="mgl:MGL_0317"/>
<keyword evidence="7 10" id="KW-0720">Serine protease</keyword>
<comment type="similarity">
    <text evidence="3 10">Belongs to the peptidase S54 family.</text>
</comment>
<evidence type="ECO:0000256" key="2">
    <source>
        <dbReference type="ARBA" id="ARBA00004141"/>
    </source>
</evidence>
<proteinExistence type="inferred from homology"/>
<dbReference type="GO" id="GO:0004252">
    <property type="term" value="F:serine-type endopeptidase activity"/>
    <property type="evidence" value="ECO:0007669"/>
    <property type="project" value="InterPro"/>
</dbReference>
<feature type="transmembrane region" description="Helical" evidence="10">
    <location>
        <begin position="218"/>
        <end position="239"/>
    </location>
</feature>
<dbReference type="STRING" id="425265.A8PSU3"/>
<evidence type="ECO:0000256" key="4">
    <source>
        <dbReference type="ARBA" id="ARBA00022670"/>
    </source>
</evidence>
<name>A8PSU3_MALGO</name>
<evidence type="ECO:0000256" key="1">
    <source>
        <dbReference type="ARBA" id="ARBA00000156"/>
    </source>
</evidence>
<evidence type="ECO:0000256" key="7">
    <source>
        <dbReference type="ARBA" id="ARBA00022825"/>
    </source>
</evidence>
<dbReference type="OMA" id="MPPDERY"/>
<dbReference type="GO" id="GO:0006508">
    <property type="term" value="P:proteolysis"/>
    <property type="evidence" value="ECO:0007669"/>
    <property type="project" value="UniProtKB-KW"/>
</dbReference>
<comment type="subcellular location">
    <subcellularLocation>
        <location evidence="2 10">Membrane</location>
        <topology evidence="2 10">Multi-pass membrane protein</topology>
    </subcellularLocation>
</comment>
<dbReference type="SUPFAM" id="SSF144091">
    <property type="entry name" value="Rhomboid-like"/>
    <property type="match status" value="1"/>
</dbReference>
<dbReference type="InterPro" id="IPR002610">
    <property type="entry name" value="Peptidase_S54_rhomboid-like"/>
</dbReference>
<evidence type="ECO:0000256" key="10">
    <source>
        <dbReference type="RuleBase" id="RU362115"/>
    </source>
</evidence>
<evidence type="ECO:0000256" key="5">
    <source>
        <dbReference type="ARBA" id="ARBA00022692"/>
    </source>
</evidence>
<dbReference type="GeneID" id="5856848"/>
<dbReference type="OrthoDB" id="2146116at2759"/>
<dbReference type="InterPro" id="IPR022764">
    <property type="entry name" value="Peptidase_S54_rhomboid_dom"/>
</dbReference>
<comment type="caution">
    <text evidence="12">The sequence shown here is derived from an EMBL/GenBank/DDBJ whole genome shotgun (WGS) entry which is preliminary data.</text>
</comment>
<reference evidence="12 13" key="1">
    <citation type="journal article" date="2007" name="Proc. Natl. Acad. Sci. U.S.A.">
        <title>Dandruff-associated Malassezia genomes reveal convergent and divergent virulence traits shared with plant and human fungal pathogens.</title>
        <authorList>
            <person name="Xu J."/>
            <person name="Saunders C.W."/>
            <person name="Hu P."/>
            <person name="Grant R.A."/>
            <person name="Boekhout T."/>
            <person name="Kuramae E.E."/>
            <person name="Kronstad J.W."/>
            <person name="Deangelis Y.M."/>
            <person name="Reeder N.L."/>
            <person name="Johnstone K.R."/>
            <person name="Leland M."/>
            <person name="Fieno A.M."/>
            <person name="Begley W.M."/>
            <person name="Sun Y."/>
            <person name="Lacey M.P."/>
            <person name="Chaudhary T."/>
            <person name="Keough T."/>
            <person name="Chu L."/>
            <person name="Sears R."/>
            <person name="Yuan B."/>
            <person name="Dawson T.L.Jr."/>
        </authorList>
    </citation>
    <scope>NUCLEOTIDE SEQUENCE [LARGE SCALE GENOMIC DNA]</scope>
    <source>
        <strain evidence="13">ATCC MYA-4612 / CBS 7966</strain>
    </source>
</reference>
<comment type="function">
    <text evidence="10">Serine protease involved in intramembrane proteolysis.</text>
</comment>
<evidence type="ECO:0000259" key="11">
    <source>
        <dbReference type="Pfam" id="PF01694"/>
    </source>
</evidence>